<dbReference type="EMBL" id="QOKZ01000003">
    <property type="protein sequence ID" value="RMC35656.1"/>
    <property type="molecule type" value="Genomic_DNA"/>
</dbReference>
<dbReference type="PIRSF" id="PIRSF016919">
    <property type="entry name" value="HupE_UreJ"/>
    <property type="match status" value="1"/>
</dbReference>
<dbReference type="Proteomes" id="UP000273516">
    <property type="component" value="Unassembled WGS sequence"/>
</dbReference>
<feature type="transmembrane region" description="Helical" evidence="1">
    <location>
        <begin position="111"/>
        <end position="128"/>
    </location>
</feature>
<keyword evidence="2" id="KW-0732">Signal</keyword>
<comment type="caution">
    <text evidence="3">The sequence shown here is derived from an EMBL/GenBank/DDBJ whole genome shotgun (WGS) entry which is preliminary data.</text>
</comment>
<keyword evidence="1" id="KW-0472">Membrane</keyword>
<dbReference type="AlphaFoldDB" id="A0A3M0MD12"/>
<keyword evidence="1" id="KW-0812">Transmembrane</keyword>
<feature type="transmembrane region" description="Helical" evidence="1">
    <location>
        <begin position="62"/>
        <end position="81"/>
    </location>
</feature>
<dbReference type="InterPro" id="IPR007038">
    <property type="entry name" value="HupE_UreJ"/>
</dbReference>
<proteinExistence type="predicted"/>
<name>A0A3M0MD12_9RHOB</name>
<feature type="transmembrane region" description="Helical" evidence="1">
    <location>
        <begin position="35"/>
        <end position="55"/>
    </location>
</feature>
<organism evidence="3 4">
    <name type="scientific">Paracoccus alkanivorans</name>
    <dbReference type="NCBI Taxonomy" id="2116655"/>
    <lineage>
        <taxon>Bacteria</taxon>
        <taxon>Pseudomonadati</taxon>
        <taxon>Pseudomonadota</taxon>
        <taxon>Alphaproteobacteria</taxon>
        <taxon>Rhodobacterales</taxon>
        <taxon>Paracoccaceae</taxon>
        <taxon>Paracoccus</taxon>
    </lineage>
</organism>
<reference evidence="3 4" key="1">
    <citation type="submission" date="2018-07" db="EMBL/GenBank/DDBJ databases">
        <authorList>
            <person name="Zhang Y."/>
            <person name="Wang L."/>
            <person name="Ma S."/>
        </authorList>
    </citation>
    <scope>NUCLEOTIDE SEQUENCE [LARGE SCALE GENOMIC DNA]</scope>
    <source>
        <strain evidence="3 4">4-2</strain>
    </source>
</reference>
<dbReference type="OrthoDB" id="9808192at2"/>
<evidence type="ECO:0000256" key="1">
    <source>
        <dbReference type="SAM" id="Phobius"/>
    </source>
</evidence>
<dbReference type="Pfam" id="PF04955">
    <property type="entry name" value="HupE_UreJ"/>
    <property type="match status" value="1"/>
</dbReference>
<keyword evidence="4" id="KW-1185">Reference proteome</keyword>
<feature type="chain" id="PRO_5018122958" evidence="2">
    <location>
        <begin position="20"/>
        <end position="190"/>
    </location>
</feature>
<feature type="transmembrane region" description="Helical" evidence="1">
    <location>
        <begin position="87"/>
        <end position="104"/>
    </location>
</feature>
<evidence type="ECO:0000256" key="2">
    <source>
        <dbReference type="SAM" id="SignalP"/>
    </source>
</evidence>
<feature type="signal peptide" evidence="2">
    <location>
        <begin position="1"/>
        <end position="19"/>
    </location>
</feature>
<accession>A0A3M0MD12</accession>
<evidence type="ECO:0000313" key="3">
    <source>
        <dbReference type="EMBL" id="RMC35656.1"/>
    </source>
</evidence>
<gene>
    <name evidence="3" type="ORF">C9E81_10600</name>
</gene>
<protein>
    <submittedName>
        <fullName evidence="3">Ni/Fe hydrogenase</fullName>
    </submittedName>
</protein>
<keyword evidence="1" id="KW-1133">Transmembrane helix</keyword>
<sequence>MALLAMAGIMLASTSPALAHTGHAAGGGFLTGFRHPLLGADHVAAMVAVGFWSICFGRAAGWALLAVFPLAMILGGVLGMAAIPLPGVETGIAASALVIGLAVLFRTNPPLVFAAVIVAFFAIFHGYAHGAEMPGAANPLAYAAGFVVGTISLHLCGAGMGFLIRGSQLATRTAAAAIALTGMGFLTGML</sequence>
<evidence type="ECO:0000313" key="4">
    <source>
        <dbReference type="Proteomes" id="UP000273516"/>
    </source>
</evidence>
<feature type="transmembrane region" description="Helical" evidence="1">
    <location>
        <begin position="140"/>
        <end position="162"/>
    </location>
</feature>